<feature type="chain" id="PRO_5002102006" description="Carboxypeptidase regulatory-like domain-containing protein" evidence="1">
    <location>
        <begin position="21"/>
        <end position="267"/>
    </location>
</feature>
<gene>
    <name evidence="2" type="ORF">GSUB_02840</name>
</gene>
<dbReference type="OrthoDB" id="5406068at2"/>
<evidence type="ECO:0000313" key="2">
    <source>
        <dbReference type="EMBL" id="AJF05719.1"/>
    </source>
</evidence>
<keyword evidence="3" id="KW-1185">Reference proteome</keyword>
<protein>
    <recommendedName>
        <fullName evidence="4">Carboxypeptidase regulatory-like domain-containing protein</fullName>
    </recommendedName>
</protein>
<proteinExistence type="predicted"/>
<evidence type="ECO:0000256" key="1">
    <source>
        <dbReference type="SAM" id="SignalP"/>
    </source>
</evidence>
<dbReference type="RefSeq" id="WP_040199103.1">
    <property type="nucleotide sequence ID" value="NZ_CP010311.1"/>
</dbReference>
<dbReference type="AlphaFoldDB" id="A0A0B5FM48"/>
<dbReference type="Proteomes" id="UP000035036">
    <property type="component" value="Chromosome"/>
</dbReference>
<sequence length="267" mass="28135">MRHLLSFFLLLLISPLLSHAELPPQGTVVGQVAFDTHKPLRGVAALWDVASGKVPDPRKYILIPAAVVPLSAEGRFELKATPGEYYLGAIVRTTSGPVVAPPRPGDRVMMSPDAQGGALKVHIKAGQTLDVGLHRDGWVYEGFASESELALTGVVRDVNGKPVQGVLVFAFADAAMSTQPVAVSDRSGEDGVYFLRLNSSRPVFLRARESYGGGPLAGGGYVGVYGGHEPQAVKPPEKGRVSGLDIEVLSLPSAGNRGQGRPEAPSQ</sequence>
<reference evidence="2 3" key="1">
    <citation type="journal article" date="2015" name="Genome Announc.">
        <title>Genomes of Geoalkalibacter ferrihydriticus Z-0531T and Geoalkalibacter subterraneus Red1T, Two Haloalkaliphilic Metal-Reducing Deltaproteobacteria.</title>
        <authorList>
            <person name="Badalamenti J.P."/>
            <person name="Krajmalnik-Brown R."/>
            <person name="Torres C.I."/>
            <person name="Bond D.R."/>
        </authorList>
    </citation>
    <scope>NUCLEOTIDE SEQUENCE [LARGE SCALE GENOMIC DNA]</scope>
    <source>
        <strain evidence="2 3">Red1</strain>
    </source>
</reference>
<accession>A0A0B5FM48</accession>
<evidence type="ECO:0000313" key="3">
    <source>
        <dbReference type="Proteomes" id="UP000035036"/>
    </source>
</evidence>
<feature type="signal peptide" evidence="1">
    <location>
        <begin position="1"/>
        <end position="20"/>
    </location>
</feature>
<name>A0A0B5FM48_9BACT</name>
<dbReference type="EMBL" id="CP010311">
    <property type="protein sequence ID" value="AJF05719.1"/>
    <property type="molecule type" value="Genomic_DNA"/>
</dbReference>
<dbReference type="KEGG" id="gsb:GSUB_02840"/>
<keyword evidence="1" id="KW-0732">Signal</keyword>
<dbReference type="HOGENOM" id="CLU_1041148_0_0_7"/>
<evidence type="ECO:0008006" key="4">
    <source>
        <dbReference type="Google" id="ProtNLM"/>
    </source>
</evidence>
<organism evidence="2 3">
    <name type="scientific">Geoalkalibacter subterraneus</name>
    <dbReference type="NCBI Taxonomy" id="483547"/>
    <lineage>
        <taxon>Bacteria</taxon>
        <taxon>Pseudomonadati</taxon>
        <taxon>Thermodesulfobacteriota</taxon>
        <taxon>Desulfuromonadia</taxon>
        <taxon>Desulfuromonadales</taxon>
        <taxon>Geoalkalibacteraceae</taxon>
        <taxon>Geoalkalibacter</taxon>
    </lineage>
</organism>